<dbReference type="GO" id="GO:0003677">
    <property type="term" value="F:DNA binding"/>
    <property type="evidence" value="ECO:0007669"/>
    <property type="project" value="InterPro"/>
</dbReference>
<dbReference type="Proteomes" id="UP000233654">
    <property type="component" value="Unassembled WGS sequence"/>
</dbReference>
<reference evidence="2 3" key="1">
    <citation type="journal article" date="2017" name="ISME J.">
        <title>Potential for microbial H2 and metal transformations associated with novel bacteria and archaea in deep terrestrial subsurface sediments.</title>
        <authorList>
            <person name="Hernsdorf A.W."/>
            <person name="Amano Y."/>
            <person name="Miyakawa K."/>
            <person name="Ise K."/>
            <person name="Suzuki Y."/>
            <person name="Anantharaman K."/>
            <person name="Probst A."/>
            <person name="Burstein D."/>
            <person name="Thomas B.C."/>
            <person name="Banfield J.F."/>
        </authorList>
    </citation>
    <scope>NUCLEOTIDE SEQUENCE [LARGE SCALE GENOMIC DNA]</scope>
    <source>
        <strain evidence="2">HGW-Actinobacteria-3</strain>
    </source>
</reference>
<dbReference type="Gene3D" id="2.10.260.10">
    <property type="match status" value="1"/>
</dbReference>
<comment type="caution">
    <text evidence="2">The sequence shown here is derived from an EMBL/GenBank/DDBJ whole genome shotgun (WGS) entry which is preliminary data.</text>
</comment>
<dbReference type="EMBL" id="PHEX01000041">
    <property type="protein sequence ID" value="PKQ27951.1"/>
    <property type="molecule type" value="Genomic_DNA"/>
</dbReference>
<name>A0A2N3G5F8_9ACTN</name>
<dbReference type="InterPro" id="IPR037914">
    <property type="entry name" value="SpoVT-AbrB_sf"/>
</dbReference>
<dbReference type="InterPro" id="IPR052975">
    <property type="entry name" value="Repressor-like_regulatory"/>
</dbReference>
<dbReference type="InterPro" id="IPR007159">
    <property type="entry name" value="SpoVT-AbrB_dom"/>
</dbReference>
<protein>
    <submittedName>
        <fullName evidence="2">AbrB family transcriptional regulator</fullName>
    </submittedName>
</protein>
<gene>
    <name evidence="2" type="ORF">CVT63_05270</name>
</gene>
<dbReference type="SUPFAM" id="SSF89447">
    <property type="entry name" value="AbrB/MazE/MraZ-like"/>
    <property type="match status" value="1"/>
</dbReference>
<sequence>MRLIKKIDNLGRVVVPKGYRMMLGLQPGDPLDIEFDDGRLTISPHRDGCAFCGASEAVHHFLDKKICPDCLRRIKNLP</sequence>
<organism evidence="2 3">
    <name type="scientific">Candidatus Anoxymicrobium japonicum</name>
    <dbReference type="NCBI Taxonomy" id="2013648"/>
    <lineage>
        <taxon>Bacteria</taxon>
        <taxon>Bacillati</taxon>
        <taxon>Actinomycetota</taxon>
        <taxon>Candidatus Geothermincolia</taxon>
        <taxon>Candidatus Geothermincolales</taxon>
        <taxon>Candidatus Anoxymicrobiaceae</taxon>
        <taxon>Candidatus Anoxymicrobium</taxon>
    </lineage>
</organism>
<proteinExistence type="predicted"/>
<dbReference type="PANTHER" id="PTHR34860:SF6">
    <property type="entry name" value="REPRESSOR-LIKE PROTEIN SSO7C3"/>
    <property type="match status" value="1"/>
</dbReference>
<accession>A0A2N3G5F8</accession>
<dbReference type="NCBIfam" id="TIGR01439">
    <property type="entry name" value="lp_hng_hel_AbrB"/>
    <property type="match status" value="1"/>
</dbReference>
<evidence type="ECO:0000259" key="1">
    <source>
        <dbReference type="SMART" id="SM00966"/>
    </source>
</evidence>
<dbReference type="PANTHER" id="PTHR34860">
    <property type="entry name" value="REPRESSOR-LIKE PROTEIN SSO7C3"/>
    <property type="match status" value="1"/>
</dbReference>
<dbReference type="AlphaFoldDB" id="A0A2N3G5F8"/>
<evidence type="ECO:0000313" key="3">
    <source>
        <dbReference type="Proteomes" id="UP000233654"/>
    </source>
</evidence>
<evidence type="ECO:0000313" key="2">
    <source>
        <dbReference type="EMBL" id="PKQ27951.1"/>
    </source>
</evidence>
<dbReference type="Pfam" id="PF04014">
    <property type="entry name" value="MazE_antitoxin"/>
    <property type="match status" value="1"/>
</dbReference>
<dbReference type="SMART" id="SM00966">
    <property type="entry name" value="SpoVT_AbrB"/>
    <property type="match status" value="1"/>
</dbReference>
<feature type="domain" description="SpoVT-AbrB" evidence="1">
    <location>
        <begin position="5"/>
        <end position="50"/>
    </location>
</feature>